<evidence type="ECO:0000313" key="6">
    <source>
        <dbReference type="EMBL" id="HAE47890.1"/>
    </source>
</evidence>
<dbReference type="AlphaFoldDB" id="A0A3B9IJF8"/>
<evidence type="ECO:0000256" key="3">
    <source>
        <dbReference type="ARBA" id="ARBA00023163"/>
    </source>
</evidence>
<proteinExistence type="predicted"/>
<evidence type="ECO:0000256" key="1">
    <source>
        <dbReference type="ARBA" id="ARBA00023015"/>
    </source>
</evidence>
<dbReference type="Proteomes" id="UP000257706">
    <property type="component" value="Unassembled WGS sequence"/>
</dbReference>
<dbReference type="InterPro" id="IPR036271">
    <property type="entry name" value="Tet_transcr_reg_TetR-rel_C_sf"/>
</dbReference>
<evidence type="ECO:0000313" key="7">
    <source>
        <dbReference type="Proteomes" id="UP000257706"/>
    </source>
</evidence>
<gene>
    <name evidence="6" type="ORF">DCK97_10760</name>
</gene>
<dbReference type="Pfam" id="PF00440">
    <property type="entry name" value="TetR_N"/>
    <property type="match status" value="1"/>
</dbReference>
<dbReference type="InterPro" id="IPR054156">
    <property type="entry name" value="YxaF_TetR_C"/>
</dbReference>
<reference evidence="6 7" key="1">
    <citation type="journal article" date="2018" name="Nat. Biotechnol.">
        <title>A standardized bacterial taxonomy based on genome phylogeny substantially revises the tree of life.</title>
        <authorList>
            <person name="Parks D.H."/>
            <person name="Chuvochina M."/>
            <person name="Waite D.W."/>
            <person name="Rinke C."/>
            <person name="Skarshewski A."/>
            <person name="Chaumeil P.A."/>
            <person name="Hugenholtz P."/>
        </authorList>
    </citation>
    <scope>NUCLEOTIDE SEQUENCE [LARGE SCALE GENOMIC DNA]</scope>
    <source>
        <strain evidence="6">UBA8739</strain>
    </source>
</reference>
<dbReference type="SUPFAM" id="SSF48498">
    <property type="entry name" value="Tetracyclin repressor-like, C-terminal domain"/>
    <property type="match status" value="1"/>
</dbReference>
<keyword evidence="1" id="KW-0805">Transcription regulation</keyword>
<organism evidence="6 7">
    <name type="scientific">Tistrella mobilis</name>
    <dbReference type="NCBI Taxonomy" id="171437"/>
    <lineage>
        <taxon>Bacteria</taxon>
        <taxon>Pseudomonadati</taxon>
        <taxon>Pseudomonadota</taxon>
        <taxon>Alphaproteobacteria</taxon>
        <taxon>Geminicoccales</taxon>
        <taxon>Geminicoccaceae</taxon>
        <taxon>Tistrella</taxon>
    </lineage>
</organism>
<evidence type="ECO:0000259" key="5">
    <source>
        <dbReference type="PROSITE" id="PS50977"/>
    </source>
</evidence>
<sequence length="217" mass="23201">MPAVKEKHIMGRPRGFDRERVLDHVVDLFWRHGYDGTSVEAIRHATGIGPSSLYAAFGDKRTLFFEAVDRYRARVVDKALDGLEQDRGDGLAAIRAFFTRVVDGIIAGERRWGCLMTNCAVERAPWDEAAAEAARAHLLRVRAAFAGALARGATGADETQITAVASMLTAVLQGLNVMARAGFGRAPIQAAVDAAIASAEGAAMLPVARRMPAAIAS</sequence>
<keyword evidence="2 4" id="KW-0238">DNA-binding</keyword>
<feature type="DNA-binding region" description="H-T-H motif" evidence="4">
    <location>
        <begin position="38"/>
        <end position="57"/>
    </location>
</feature>
<evidence type="ECO:0000256" key="2">
    <source>
        <dbReference type="ARBA" id="ARBA00023125"/>
    </source>
</evidence>
<evidence type="ECO:0000256" key="4">
    <source>
        <dbReference type="PROSITE-ProRule" id="PRU00335"/>
    </source>
</evidence>
<dbReference type="PANTHER" id="PTHR47506:SF1">
    <property type="entry name" value="HTH-TYPE TRANSCRIPTIONAL REGULATOR YJDC"/>
    <property type="match status" value="1"/>
</dbReference>
<dbReference type="InterPro" id="IPR001647">
    <property type="entry name" value="HTH_TetR"/>
</dbReference>
<feature type="domain" description="HTH tetR-type" evidence="5">
    <location>
        <begin position="15"/>
        <end position="75"/>
    </location>
</feature>
<dbReference type="Pfam" id="PF21993">
    <property type="entry name" value="TetR_C_13_2"/>
    <property type="match status" value="1"/>
</dbReference>
<dbReference type="InterPro" id="IPR009057">
    <property type="entry name" value="Homeodomain-like_sf"/>
</dbReference>
<name>A0A3B9IJF8_9PROT</name>
<dbReference type="Gene3D" id="1.10.10.60">
    <property type="entry name" value="Homeodomain-like"/>
    <property type="match status" value="1"/>
</dbReference>
<keyword evidence="3" id="KW-0804">Transcription</keyword>
<protein>
    <submittedName>
        <fullName evidence="6">TetR/AcrR family transcriptional regulator</fullName>
    </submittedName>
</protein>
<accession>A0A3B9IJF8</accession>
<dbReference type="SUPFAM" id="SSF46689">
    <property type="entry name" value="Homeodomain-like"/>
    <property type="match status" value="1"/>
</dbReference>
<comment type="caution">
    <text evidence="6">The sequence shown here is derived from an EMBL/GenBank/DDBJ whole genome shotgun (WGS) entry which is preliminary data.</text>
</comment>
<dbReference type="PANTHER" id="PTHR47506">
    <property type="entry name" value="TRANSCRIPTIONAL REGULATORY PROTEIN"/>
    <property type="match status" value="1"/>
</dbReference>
<dbReference type="PROSITE" id="PS50977">
    <property type="entry name" value="HTH_TETR_2"/>
    <property type="match status" value="1"/>
</dbReference>
<dbReference type="GO" id="GO:0003677">
    <property type="term" value="F:DNA binding"/>
    <property type="evidence" value="ECO:0007669"/>
    <property type="project" value="UniProtKB-UniRule"/>
</dbReference>
<dbReference type="Gene3D" id="1.10.357.10">
    <property type="entry name" value="Tetracycline Repressor, domain 2"/>
    <property type="match status" value="1"/>
</dbReference>
<dbReference type="EMBL" id="DMAI01000161">
    <property type="protein sequence ID" value="HAE47890.1"/>
    <property type="molecule type" value="Genomic_DNA"/>
</dbReference>